<organism evidence="2 3">
    <name type="scientific">Candidatus Zambryskibacteria bacterium RIFCSPLOWO2_01_FULL_45_21</name>
    <dbReference type="NCBI Taxonomy" id="1802761"/>
    <lineage>
        <taxon>Bacteria</taxon>
        <taxon>Candidatus Zambryskiibacteriota</taxon>
    </lineage>
</organism>
<evidence type="ECO:0000313" key="3">
    <source>
        <dbReference type="Proteomes" id="UP000176800"/>
    </source>
</evidence>
<dbReference type="AlphaFoldDB" id="A0A1G2U639"/>
<evidence type="ECO:0008006" key="4">
    <source>
        <dbReference type="Google" id="ProtNLM"/>
    </source>
</evidence>
<proteinExistence type="predicted"/>
<sequence>MPIFLIVVIALLAFNFADAQIVSTLPNIRQNLSVEISPNNPGPFTPVDIRVNSYYYDLNQSDITWVANGQIIESGFGKNSVKIKTGSIGDLISITVLIKPPVDAPFESKISIIPEEVDLIWESEGYAPAFYPGKRMYAYENPLRVLAMPNFVSPNGQRVPQSGLVYKWTLNRGIQGSKSGLGKNQFVFTGSRFNNYETVGVEVSSPDGSLLAKKEITINPTSPLVLFYEKSPLYGIQYQNGINKSYKLEGQKEVSVVAVPYFFGVTTVNSPDLQFNWRVNGQNVLDQNEVDSLTLRNETEESGTASVSLNIRNSVRILQSTAGQFLIEL</sequence>
<evidence type="ECO:0000256" key="1">
    <source>
        <dbReference type="SAM" id="SignalP"/>
    </source>
</evidence>
<keyword evidence="1" id="KW-0732">Signal</keyword>
<protein>
    <recommendedName>
        <fullName evidence="4">BIG2 domain-containing protein</fullName>
    </recommendedName>
</protein>
<feature type="signal peptide" evidence="1">
    <location>
        <begin position="1"/>
        <end position="19"/>
    </location>
</feature>
<name>A0A1G2U639_9BACT</name>
<feature type="chain" id="PRO_5009584668" description="BIG2 domain-containing protein" evidence="1">
    <location>
        <begin position="20"/>
        <end position="329"/>
    </location>
</feature>
<dbReference type="Proteomes" id="UP000176800">
    <property type="component" value="Unassembled WGS sequence"/>
</dbReference>
<reference evidence="2 3" key="1">
    <citation type="journal article" date="2016" name="Nat. Commun.">
        <title>Thousands of microbial genomes shed light on interconnected biogeochemical processes in an aquifer system.</title>
        <authorList>
            <person name="Anantharaman K."/>
            <person name="Brown C.T."/>
            <person name="Hug L.A."/>
            <person name="Sharon I."/>
            <person name="Castelle C.J."/>
            <person name="Probst A.J."/>
            <person name="Thomas B.C."/>
            <person name="Singh A."/>
            <person name="Wilkins M.J."/>
            <person name="Karaoz U."/>
            <person name="Brodie E.L."/>
            <person name="Williams K.H."/>
            <person name="Hubbard S.S."/>
            <person name="Banfield J.F."/>
        </authorList>
    </citation>
    <scope>NUCLEOTIDE SEQUENCE [LARGE SCALE GENOMIC DNA]</scope>
</reference>
<accession>A0A1G2U639</accession>
<dbReference type="EMBL" id="MHWE01000008">
    <property type="protein sequence ID" value="OHB04352.1"/>
    <property type="molecule type" value="Genomic_DNA"/>
</dbReference>
<comment type="caution">
    <text evidence="2">The sequence shown here is derived from an EMBL/GenBank/DDBJ whole genome shotgun (WGS) entry which is preliminary data.</text>
</comment>
<evidence type="ECO:0000313" key="2">
    <source>
        <dbReference type="EMBL" id="OHB04352.1"/>
    </source>
</evidence>
<gene>
    <name evidence="2" type="ORF">A3B14_02705</name>
</gene>